<evidence type="ECO:0000256" key="1">
    <source>
        <dbReference type="SAM" id="SignalP"/>
    </source>
</evidence>
<keyword evidence="3" id="KW-1185">Reference proteome</keyword>
<protein>
    <recommendedName>
        <fullName evidence="4">DUF4488 domain-containing protein</fullName>
    </recommendedName>
</protein>
<dbReference type="Proteomes" id="UP000198942">
    <property type="component" value="Unassembled WGS sequence"/>
</dbReference>
<dbReference type="OrthoDB" id="794794at2"/>
<sequence length="139" mass="16094">MKTILMFCFLAISGMSLYGNDYNNKDGVMNKVNSIYGEWREKKNETDSAGTFRMIFFPGGKVNVIRKLNNYIGFFKIHNDKIDYVDGSITIADKYPFTATFIEPNEIKLVINYRDKSETKYLIKTKDIKSGFQLIDKNL</sequence>
<evidence type="ECO:0000313" key="2">
    <source>
        <dbReference type="EMBL" id="SEO98451.1"/>
    </source>
</evidence>
<gene>
    <name evidence="2" type="ORF">SAMN05192574_11830</name>
</gene>
<dbReference type="AlphaFoldDB" id="A0A1H8U5K4"/>
<feature type="signal peptide" evidence="1">
    <location>
        <begin position="1"/>
        <end position="18"/>
    </location>
</feature>
<name>A0A1H8U5K4_9SPHI</name>
<dbReference type="RefSeq" id="WP_143065312.1">
    <property type="nucleotide sequence ID" value="NZ_FOCL01000018.1"/>
</dbReference>
<keyword evidence="1" id="KW-0732">Signal</keyword>
<evidence type="ECO:0008006" key="4">
    <source>
        <dbReference type="Google" id="ProtNLM"/>
    </source>
</evidence>
<dbReference type="STRING" id="551995.SAMN05192574_11830"/>
<evidence type="ECO:0000313" key="3">
    <source>
        <dbReference type="Proteomes" id="UP000198942"/>
    </source>
</evidence>
<organism evidence="2 3">
    <name type="scientific">Mucilaginibacter gossypiicola</name>
    <dbReference type="NCBI Taxonomy" id="551995"/>
    <lineage>
        <taxon>Bacteria</taxon>
        <taxon>Pseudomonadati</taxon>
        <taxon>Bacteroidota</taxon>
        <taxon>Sphingobacteriia</taxon>
        <taxon>Sphingobacteriales</taxon>
        <taxon>Sphingobacteriaceae</taxon>
        <taxon>Mucilaginibacter</taxon>
    </lineage>
</organism>
<proteinExistence type="predicted"/>
<dbReference type="EMBL" id="FOCL01000018">
    <property type="protein sequence ID" value="SEO98451.1"/>
    <property type="molecule type" value="Genomic_DNA"/>
</dbReference>
<feature type="chain" id="PRO_5011789309" description="DUF4488 domain-containing protein" evidence="1">
    <location>
        <begin position="19"/>
        <end position="139"/>
    </location>
</feature>
<reference evidence="3" key="1">
    <citation type="submission" date="2016-10" db="EMBL/GenBank/DDBJ databases">
        <authorList>
            <person name="Varghese N."/>
            <person name="Submissions S."/>
        </authorList>
    </citation>
    <scope>NUCLEOTIDE SEQUENCE [LARGE SCALE GENOMIC DNA]</scope>
    <source>
        <strain evidence="3">Gh-48</strain>
    </source>
</reference>
<accession>A0A1H8U5K4</accession>